<sequence>MSVPFALVGKDEFIASESIILKGGAEITLAPIPEDPSYKFSFAVQINEDRSPTIDIINGTPFLLKFVRPWLDGDPVAITDNIIASDNDNVYIMNLVVDVMGSPQTFVARISYSIIRRPLDGHRS</sequence>
<gene>
    <name evidence="1" type="ORF">FF100_33575</name>
</gene>
<reference evidence="1 2" key="1">
    <citation type="submission" date="2019-06" db="EMBL/GenBank/DDBJ databases">
        <title>Genome of Methylobacterium sp. 17Sr1-39.</title>
        <authorList>
            <person name="Seo T."/>
        </authorList>
    </citation>
    <scope>NUCLEOTIDE SEQUENCE [LARGE SCALE GENOMIC DNA]</scope>
    <source>
        <strain evidence="1 2">17Sr1-39</strain>
    </source>
</reference>
<name>A0A5C4L5T6_9HYPH</name>
<dbReference type="Proteomes" id="UP000305267">
    <property type="component" value="Unassembled WGS sequence"/>
</dbReference>
<dbReference type="AlphaFoldDB" id="A0A5C4L5T6"/>
<dbReference type="RefSeq" id="WP_139040360.1">
    <property type="nucleotide sequence ID" value="NZ_VDDA01000042.1"/>
</dbReference>
<proteinExistence type="predicted"/>
<dbReference type="EMBL" id="VDDA01000042">
    <property type="protein sequence ID" value="TNC07104.1"/>
    <property type="molecule type" value="Genomic_DNA"/>
</dbReference>
<protein>
    <submittedName>
        <fullName evidence="1">Uncharacterized protein</fullName>
    </submittedName>
</protein>
<keyword evidence="2" id="KW-1185">Reference proteome</keyword>
<comment type="caution">
    <text evidence="1">The sequence shown here is derived from an EMBL/GenBank/DDBJ whole genome shotgun (WGS) entry which is preliminary data.</text>
</comment>
<organism evidence="1 2">
    <name type="scientific">Methylobacterium terricola</name>
    <dbReference type="NCBI Taxonomy" id="2583531"/>
    <lineage>
        <taxon>Bacteria</taxon>
        <taxon>Pseudomonadati</taxon>
        <taxon>Pseudomonadota</taxon>
        <taxon>Alphaproteobacteria</taxon>
        <taxon>Hyphomicrobiales</taxon>
        <taxon>Methylobacteriaceae</taxon>
        <taxon>Methylobacterium</taxon>
    </lineage>
</organism>
<accession>A0A5C4L5T6</accession>
<evidence type="ECO:0000313" key="2">
    <source>
        <dbReference type="Proteomes" id="UP000305267"/>
    </source>
</evidence>
<evidence type="ECO:0000313" key="1">
    <source>
        <dbReference type="EMBL" id="TNC07104.1"/>
    </source>
</evidence>